<sequence>MPEQEMIEYSVSVPVGSTASVSIAHRAESLVYSCEVDGTRVDLATRRFPVGDPDDDLRGHEADPPQQHAG</sequence>
<feature type="region of interest" description="Disordered" evidence="1">
    <location>
        <begin position="45"/>
        <end position="70"/>
    </location>
</feature>
<evidence type="ECO:0000256" key="1">
    <source>
        <dbReference type="SAM" id="MobiDB-lite"/>
    </source>
</evidence>
<evidence type="ECO:0000313" key="2">
    <source>
        <dbReference type="EMBL" id="GAA3737749.1"/>
    </source>
</evidence>
<reference evidence="3" key="1">
    <citation type="journal article" date="2019" name="Int. J. Syst. Evol. Microbiol.">
        <title>The Global Catalogue of Microorganisms (GCM) 10K type strain sequencing project: providing services to taxonomists for standard genome sequencing and annotation.</title>
        <authorList>
            <consortium name="The Broad Institute Genomics Platform"/>
            <consortium name="The Broad Institute Genome Sequencing Center for Infectious Disease"/>
            <person name="Wu L."/>
            <person name="Ma J."/>
        </authorList>
    </citation>
    <scope>NUCLEOTIDE SEQUENCE [LARGE SCALE GENOMIC DNA]</scope>
    <source>
        <strain evidence="3">JCM 30846</strain>
    </source>
</reference>
<gene>
    <name evidence="2" type="ORF">GCM10023082_38760</name>
</gene>
<evidence type="ECO:0000313" key="3">
    <source>
        <dbReference type="Proteomes" id="UP001499884"/>
    </source>
</evidence>
<dbReference type="Proteomes" id="UP001499884">
    <property type="component" value="Unassembled WGS sequence"/>
</dbReference>
<dbReference type="RefSeq" id="WP_345648815.1">
    <property type="nucleotide sequence ID" value="NZ_BAABEP010000027.1"/>
</dbReference>
<name>A0ABP7FED6_9ACTN</name>
<protein>
    <recommendedName>
        <fullName evidence="4">Ig-like domain-containing protein</fullName>
    </recommendedName>
</protein>
<dbReference type="EMBL" id="BAABEP010000027">
    <property type="protein sequence ID" value="GAA3737749.1"/>
    <property type="molecule type" value="Genomic_DNA"/>
</dbReference>
<proteinExistence type="predicted"/>
<comment type="caution">
    <text evidence="2">The sequence shown here is derived from an EMBL/GenBank/DDBJ whole genome shotgun (WGS) entry which is preliminary data.</text>
</comment>
<accession>A0ABP7FED6</accession>
<evidence type="ECO:0008006" key="4">
    <source>
        <dbReference type="Google" id="ProtNLM"/>
    </source>
</evidence>
<keyword evidence="3" id="KW-1185">Reference proteome</keyword>
<organism evidence="2 3">
    <name type="scientific">Streptomyces tremellae</name>
    <dbReference type="NCBI Taxonomy" id="1124239"/>
    <lineage>
        <taxon>Bacteria</taxon>
        <taxon>Bacillati</taxon>
        <taxon>Actinomycetota</taxon>
        <taxon>Actinomycetes</taxon>
        <taxon>Kitasatosporales</taxon>
        <taxon>Streptomycetaceae</taxon>
        <taxon>Streptomyces</taxon>
    </lineage>
</organism>